<keyword evidence="4" id="KW-0411">Iron-sulfur</keyword>
<dbReference type="SUPFAM" id="SSF53706">
    <property type="entry name" value="Formate dehydrogenase/DMSO reductase, domains 1-3"/>
    <property type="match status" value="1"/>
</dbReference>
<dbReference type="GO" id="GO:0003954">
    <property type="term" value="F:NADH dehydrogenase activity"/>
    <property type="evidence" value="ECO:0007669"/>
    <property type="project" value="TreeGrafter"/>
</dbReference>
<dbReference type="InterPro" id="IPR041925">
    <property type="entry name" value="CT_Formate-Dh_H"/>
</dbReference>
<dbReference type="Pfam" id="PF01568">
    <property type="entry name" value="Molydop_binding"/>
    <property type="match status" value="1"/>
</dbReference>
<dbReference type="GO" id="GO:0008863">
    <property type="term" value="F:formate dehydrogenase (NAD+) activity"/>
    <property type="evidence" value="ECO:0007669"/>
    <property type="project" value="InterPro"/>
</dbReference>
<gene>
    <name evidence="7" type="ORF">A2Y75_03210</name>
</gene>
<evidence type="ECO:0000256" key="3">
    <source>
        <dbReference type="ARBA" id="ARBA00023004"/>
    </source>
</evidence>
<dbReference type="Gene3D" id="3.40.50.740">
    <property type="match status" value="1"/>
</dbReference>
<reference evidence="7 8" key="1">
    <citation type="journal article" date="2016" name="Nat. Commun.">
        <title>Thousands of microbial genomes shed light on interconnected biogeochemical processes in an aquifer system.</title>
        <authorList>
            <person name="Anantharaman K."/>
            <person name="Brown C.T."/>
            <person name="Hug L.A."/>
            <person name="Sharon I."/>
            <person name="Castelle C.J."/>
            <person name="Probst A.J."/>
            <person name="Thomas B.C."/>
            <person name="Singh A."/>
            <person name="Wilkins M.J."/>
            <person name="Karaoz U."/>
            <person name="Brodie E.L."/>
            <person name="Williams K.H."/>
            <person name="Hubbard S.S."/>
            <person name="Banfield J.F."/>
        </authorList>
    </citation>
    <scope>NUCLEOTIDE SEQUENCE [LARGE SCALE GENOMIC DNA]</scope>
</reference>
<feature type="domain" description="Molybdopterin oxidoreductase" evidence="5">
    <location>
        <begin position="1"/>
        <end position="332"/>
    </location>
</feature>
<proteinExistence type="predicted"/>
<accession>A0A1F2WH06</accession>
<dbReference type="Pfam" id="PF00384">
    <property type="entry name" value="Molybdopterin"/>
    <property type="match status" value="1"/>
</dbReference>
<evidence type="ECO:0000256" key="2">
    <source>
        <dbReference type="ARBA" id="ARBA00023002"/>
    </source>
</evidence>
<dbReference type="GO" id="GO:0016020">
    <property type="term" value="C:membrane"/>
    <property type="evidence" value="ECO:0007669"/>
    <property type="project" value="TreeGrafter"/>
</dbReference>
<dbReference type="EMBL" id="MELK01000048">
    <property type="protein sequence ID" value="OFW56143.1"/>
    <property type="molecule type" value="Genomic_DNA"/>
</dbReference>
<dbReference type="SUPFAM" id="SSF50692">
    <property type="entry name" value="ADC-like"/>
    <property type="match status" value="1"/>
</dbReference>
<dbReference type="InterPro" id="IPR006657">
    <property type="entry name" value="MoPterin_dinucl-bd_dom"/>
</dbReference>
<feature type="domain" description="Molybdopterin dinucleotide-binding" evidence="6">
    <location>
        <begin position="416"/>
        <end position="521"/>
    </location>
</feature>
<dbReference type="InterPro" id="IPR050123">
    <property type="entry name" value="Prok_molybdopt-oxidoreductase"/>
</dbReference>
<dbReference type="GO" id="GO:0051536">
    <property type="term" value="F:iron-sulfur cluster binding"/>
    <property type="evidence" value="ECO:0007669"/>
    <property type="project" value="UniProtKB-KW"/>
</dbReference>
<evidence type="ECO:0000313" key="8">
    <source>
        <dbReference type="Proteomes" id="UP000177876"/>
    </source>
</evidence>
<keyword evidence="2" id="KW-0560">Oxidoreductase</keyword>
<dbReference type="Gene3D" id="3.40.228.10">
    <property type="entry name" value="Dimethylsulfoxide Reductase, domain 2"/>
    <property type="match status" value="1"/>
</dbReference>
<dbReference type="CDD" id="cd02790">
    <property type="entry name" value="MopB_CT_Formate-Dh_H"/>
    <property type="match status" value="1"/>
</dbReference>
<dbReference type="GO" id="GO:0022904">
    <property type="term" value="P:respiratory electron transport chain"/>
    <property type="evidence" value="ECO:0007669"/>
    <property type="project" value="TreeGrafter"/>
</dbReference>
<dbReference type="Proteomes" id="UP000177876">
    <property type="component" value="Unassembled WGS sequence"/>
</dbReference>
<evidence type="ECO:0000256" key="4">
    <source>
        <dbReference type="ARBA" id="ARBA00023014"/>
    </source>
</evidence>
<keyword evidence="1" id="KW-0479">Metal-binding</keyword>
<evidence type="ECO:0000256" key="1">
    <source>
        <dbReference type="ARBA" id="ARBA00022723"/>
    </source>
</evidence>
<dbReference type="GO" id="GO:0043546">
    <property type="term" value="F:molybdopterin cofactor binding"/>
    <property type="evidence" value="ECO:0007669"/>
    <property type="project" value="InterPro"/>
</dbReference>
<dbReference type="InterPro" id="IPR009010">
    <property type="entry name" value="Asp_de-COase-like_dom_sf"/>
</dbReference>
<name>A0A1F2WH06_9ACTN</name>
<keyword evidence="3" id="KW-0408">Iron</keyword>
<dbReference type="PROSITE" id="PS00490">
    <property type="entry name" value="MOLYBDOPTERIN_PROK_2"/>
    <property type="match status" value="1"/>
</dbReference>
<dbReference type="InterPro" id="IPR006656">
    <property type="entry name" value="Mopterin_OxRdtase"/>
</dbReference>
<dbReference type="GO" id="GO:0046872">
    <property type="term" value="F:metal ion binding"/>
    <property type="evidence" value="ECO:0007669"/>
    <property type="project" value="UniProtKB-KW"/>
</dbReference>
<dbReference type="STRING" id="1797197.A2Y75_03210"/>
<dbReference type="InterPro" id="IPR006478">
    <property type="entry name" value="Formate_DH_asu"/>
</dbReference>
<dbReference type="InterPro" id="IPR006655">
    <property type="entry name" value="Mopterin_OxRdtase_prok_CS"/>
</dbReference>
<sequence>MTNSIDDLEKAKAILVIGSNTTEGHPIIALRIKRAVMNNDCKLIVAEPRHIKLCYYADQWLQHKPGTDVALINGMMNVILAEGLADEDFIKERTEGFEEFRKVVEEYTPERAAEICGLQTEEIRQAARTFAQAEAAAIVYAMGITQHTSGVDNVLSLANLAMLTGNIGKEGAGVNPLRGQNNVQGACDVGALPNVFTAYQPVTNDEVRAKFAKAWGVESLPAKPGLTLMEMMDAAHEGDVKVLYIMGENPVISDPDTAHLQAALDAVDFLVVQDIFLTETAQYADVVLPAASFAEKDGTFSNTDRGVQRIRRAVEAPGEAKEDSWIIGQLASRLGYEMGDISPAQVMQEIASLSPSYAGISYERLEQECELHWPCPTSDHPGTPILHTEQFTRGKGLFSPVEFKQPAEVTDDEYPLILTTGRLLTHYHTGSMTRRVEALNEIEPRNQAWINPEDAGSIGIQNGEEIGLATRRGAIRLEAKVTDKVRKGVVFVPFHFGESPANALTNTALDPIAKIPELKVAAVRVLTGKSMESMEYTNVRGG</sequence>
<evidence type="ECO:0000313" key="7">
    <source>
        <dbReference type="EMBL" id="OFW56143.1"/>
    </source>
</evidence>
<dbReference type="Gene3D" id="2.40.40.20">
    <property type="match status" value="1"/>
</dbReference>
<protein>
    <submittedName>
        <fullName evidence="7">Formate dehydrogenase subunit alpha</fullName>
    </submittedName>
</protein>
<dbReference type="GO" id="GO:0015942">
    <property type="term" value="P:formate metabolic process"/>
    <property type="evidence" value="ECO:0007669"/>
    <property type="project" value="InterPro"/>
</dbReference>
<dbReference type="PANTHER" id="PTHR43105">
    <property type="entry name" value="RESPIRATORY NITRATE REDUCTASE"/>
    <property type="match status" value="1"/>
</dbReference>
<comment type="caution">
    <text evidence="7">The sequence shown here is derived from an EMBL/GenBank/DDBJ whole genome shotgun (WGS) entry which is preliminary data.</text>
</comment>
<evidence type="ECO:0000259" key="6">
    <source>
        <dbReference type="Pfam" id="PF01568"/>
    </source>
</evidence>
<dbReference type="PANTHER" id="PTHR43105:SF14">
    <property type="entry name" value="FORMATE DEHYDROGENASE H"/>
    <property type="match status" value="1"/>
</dbReference>
<evidence type="ECO:0000259" key="5">
    <source>
        <dbReference type="Pfam" id="PF00384"/>
    </source>
</evidence>
<dbReference type="AlphaFoldDB" id="A0A1F2WH06"/>
<dbReference type="NCBIfam" id="TIGR01591">
    <property type="entry name" value="Fdh-alpha"/>
    <property type="match status" value="1"/>
</dbReference>
<organism evidence="7 8">
    <name type="scientific">Candidatus Solincola sediminis</name>
    <dbReference type="NCBI Taxonomy" id="1797199"/>
    <lineage>
        <taxon>Bacteria</taxon>
        <taxon>Bacillati</taxon>
        <taxon>Actinomycetota</taxon>
        <taxon>Candidatus Geothermincolia</taxon>
        <taxon>Candidatus Geothermincolales</taxon>
        <taxon>Candidatus Geothermincolaceae</taxon>
        <taxon>Candidatus Solincola</taxon>
    </lineage>
</organism>